<name>B4LWN6_DROVI</name>
<dbReference type="PROSITE" id="PS01070">
    <property type="entry name" value="NUCLEASE_NON_SPEC"/>
    <property type="match status" value="1"/>
</dbReference>
<evidence type="ECO:0000256" key="8">
    <source>
        <dbReference type="SAM" id="SignalP"/>
    </source>
</evidence>
<dbReference type="PANTHER" id="PTHR13966">
    <property type="entry name" value="ENDONUCLEASE RELATED"/>
    <property type="match status" value="1"/>
</dbReference>
<dbReference type="eggNOG" id="ENOG502TBMA">
    <property type="taxonomic scope" value="Eukaryota"/>
</dbReference>
<dbReference type="SUPFAM" id="SSF54060">
    <property type="entry name" value="His-Me finger endonucleases"/>
    <property type="match status" value="1"/>
</dbReference>
<accession>B4LWN6</accession>
<dbReference type="OrthoDB" id="8194122at2759"/>
<dbReference type="GO" id="GO:0005743">
    <property type="term" value="C:mitochondrial inner membrane"/>
    <property type="evidence" value="ECO:0007669"/>
    <property type="project" value="TreeGrafter"/>
</dbReference>
<evidence type="ECO:0000313" key="10">
    <source>
        <dbReference type="EMBL" id="EDW67701.2"/>
    </source>
</evidence>
<dbReference type="EMBL" id="CH940650">
    <property type="protein sequence ID" value="EDW67701.2"/>
    <property type="molecule type" value="Genomic_DNA"/>
</dbReference>
<evidence type="ECO:0000313" key="11">
    <source>
        <dbReference type="Proteomes" id="UP000008792"/>
    </source>
</evidence>
<evidence type="ECO:0000256" key="4">
    <source>
        <dbReference type="ARBA" id="ARBA00022759"/>
    </source>
</evidence>
<dbReference type="InParanoid" id="B4LWN6"/>
<dbReference type="STRING" id="7244.B4LWN6"/>
<gene>
    <name evidence="10" type="primary">Dvir\GJ24298</name>
    <name evidence="10" type="ORF">Dvir_GJ24298</name>
</gene>
<dbReference type="GO" id="GO:0004521">
    <property type="term" value="F:RNA endonuclease activity"/>
    <property type="evidence" value="ECO:0007669"/>
    <property type="project" value="TreeGrafter"/>
</dbReference>
<dbReference type="GO" id="GO:0005634">
    <property type="term" value="C:nucleus"/>
    <property type="evidence" value="ECO:0007669"/>
    <property type="project" value="TreeGrafter"/>
</dbReference>
<dbReference type="Proteomes" id="UP000008792">
    <property type="component" value="Unassembled WGS sequence"/>
</dbReference>
<dbReference type="SMART" id="SM00892">
    <property type="entry name" value="Endonuclease_NS"/>
    <property type="match status" value="1"/>
</dbReference>
<dbReference type="InterPro" id="IPR044925">
    <property type="entry name" value="His-Me_finger_sf"/>
</dbReference>
<feature type="domain" description="DNA/RNA non-specific endonuclease/pyrophosphatase/phosphodiesterase" evidence="9">
    <location>
        <begin position="117"/>
        <end position="346"/>
    </location>
</feature>
<keyword evidence="4 7" id="KW-0255">Endonuclease</keyword>
<dbReference type="InterPro" id="IPR044929">
    <property type="entry name" value="DNA/RNA_non-sp_Endonuclease_sf"/>
</dbReference>
<evidence type="ECO:0000256" key="1">
    <source>
        <dbReference type="ARBA" id="ARBA00010052"/>
    </source>
</evidence>
<keyword evidence="7" id="KW-0378">Hydrolase</keyword>
<dbReference type="AlphaFoldDB" id="B4LWN6"/>
<feature type="chain" id="PRO_5006457484" description="Endonuclease" evidence="8">
    <location>
        <begin position="19"/>
        <end position="358"/>
    </location>
</feature>
<dbReference type="Pfam" id="PF01223">
    <property type="entry name" value="Endonuclease_NS"/>
    <property type="match status" value="1"/>
</dbReference>
<dbReference type="GO" id="GO:0003676">
    <property type="term" value="F:nucleic acid binding"/>
    <property type="evidence" value="ECO:0007669"/>
    <property type="project" value="InterPro"/>
</dbReference>
<keyword evidence="8" id="KW-0732">Signal</keyword>
<comment type="cofactor">
    <cofactor evidence="7">
        <name>Mg(2+)</name>
        <dbReference type="ChEBI" id="CHEBI:18420"/>
    </cofactor>
</comment>
<evidence type="ECO:0000256" key="6">
    <source>
        <dbReference type="PIRSR" id="PIRSR640255-2"/>
    </source>
</evidence>
<evidence type="ECO:0000256" key="2">
    <source>
        <dbReference type="ARBA" id="ARBA00022722"/>
    </source>
</evidence>
<keyword evidence="2 7" id="KW-0540">Nuclease</keyword>
<dbReference type="Gene3D" id="3.40.570.10">
    <property type="entry name" value="Extracellular Endonuclease, subunit A"/>
    <property type="match status" value="1"/>
</dbReference>
<keyword evidence="11" id="KW-1185">Reference proteome</keyword>
<dbReference type="InterPro" id="IPR040255">
    <property type="entry name" value="Non-specific_endonuclease"/>
</dbReference>
<dbReference type="InterPro" id="IPR018524">
    <property type="entry name" value="DNA/RNA_endonuclease_AS"/>
</dbReference>
<organism evidence="10 11">
    <name type="scientific">Drosophila virilis</name>
    <name type="common">Fruit fly</name>
    <dbReference type="NCBI Taxonomy" id="7244"/>
    <lineage>
        <taxon>Eukaryota</taxon>
        <taxon>Metazoa</taxon>
        <taxon>Ecdysozoa</taxon>
        <taxon>Arthropoda</taxon>
        <taxon>Hexapoda</taxon>
        <taxon>Insecta</taxon>
        <taxon>Pterygota</taxon>
        <taxon>Neoptera</taxon>
        <taxon>Endopterygota</taxon>
        <taxon>Diptera</taxon>
        <taxon>Brachycera</taxon>
        <taxon>Muscomorpha</taxon>
        <taxon>Ephydroidea</taxon>
        <taxon>Drosophilidae</taxon>
        <taxon>Drosophila</taxon>
    </lineage>
</organism>
<dbReference type="EC" id="3.1.30.-" evidence="7"/>
<evidence type="ECO:0000256" key="5">
    <source>
        <dbReference type="PIRSR" id="PIRSR640255-1"/>
    </source>
</evidence>
<evidence type="ECO:0000259" key="9">
    <source>
        <dbReference type="SMART" id="SM00892"/>
    </source>
</evidence>
<dbReference type="GO" id="GO:0000014">
    <property type="term" value="F:single-stranded DNA endodeoxyribonuclease activity"/>
    <property type="evidence" value="ECO:0007669"/>
    <property type="project" value="TreeGrafter"/>
</dbReference>
<feature type="active site" description="Proton acceptor" evidence="5">
    <location>
        <position position="199"/>
    </location>
</feature>
<reference evidence="10 11" key="1">
    <citation type="journal article" date="2007" name="Nature">
        <title>Evolution of genes and genomes on the Drosophila phylogeny.</title>
        <authorList>
            <consortium name="Drosophila 12 Genomes Consortium"/>
            <person name="Clark A.G."/>
            <person name="Eisen M.B."/>
            <person name="Smith D.R."/>
            <person name="Bergman C.M."/>
            <person name="Oliver B."/>
            <person name="Markow T.A."/>
            <person name="Kaufman T.C."/>
            <person name="Kellis M."/>
            <person name="Gelbart W."/>
            <person name="Iyer V.N."/>
            <person name="Pollard D.A."/>
            <person name="Sackton T.B."/>
            <person name="Larracuente A.M."/>
            <person name="Singh N.D."/>
            <person name="Abad J.P."/>
            <person name="Abt D.N."/>
            <person name="Adryan B."/>
            <person name="Aguade M."/>
            <person name="Akashi H."/>
            <person name="Anderson W.W."/>
            <person name="Aquadro C.F."/>
            <person name="Ardell D.H."/>
            <person name="Arguello R."/>
            <person name="Artieri C.G."/>
            <person name="Barbash D.A."/>
            <person name="Barker D."/>
            <person name="Barsanti P."/>
            <person name="Batterham P."/>
            <person name="Batzoglou S."/>
            <person name="Begun D."/>
            <person name="Bhutkar A."/>
            <person name="Blanco E."/>
            <person name="Bosak S.A."/>
            <person name="Bradley R.K."/>
            <person name="Brand A.D."/>
            <person name="Brent M.R."/>
            <person name="Brooks A.N."/>
            <person name="Brown R.H."/>
            <person name="Butlin R.K."/>
            <person name="Caggese C."/>
            <person name="Calvi B.R."/>
            <person name="Bernardo de Carvalho A."/>
            <person name="Caspi A."/>
            <person name="Castrezana S."/>
            <person name="Celniker S.E."/>
            <person name="Chang J.L."/>
            <person name="Chapple C."/>
            <person name="Chatterji S."/>
            <person name="Chinwalla A."/>
            <person name="Civetta A."/>
            <person name="Clifton S.W."/>
            <person name="Comeron J.M."/>
            <person name="Costello J.C."/>
            <person name="Coyne J.A."/>
            <person name="Daub J."/>
            <person name="David R.G."/>
            <person name="Delcher A.L."/>
            <person name="Delehaunty K."/>
            <person name="Do C.B."/>
            <person name="Ebling H."/>
            <person name="Edwards K."/>
            <person name="Eickbush T."/>
            <person name="Evans J.D."/>
            <person name="Filipski A."/>
            <person name="Findeiss S."/>
            <person name="Freyhult E."/>
            <person name="Fulton L."/>
            <person name="Fulton R."/>
            <person name="Garcia A.C."/>
            <person name="Gardiner A."/>
            <person name="Garfield D.A."/>
            <person name="Garvin B.E."/>
            <person name="Gibson G."/>
            <person name="Gilbert D."/>
            <person name="Gnerre S."/>
            <person name="Godfrey J."/>
            <person name="Good R."/>
            <person name="Gotea V."/>
            <person name="Gravely B."/>
            <person name="Greenberg A.J."/>
            <person name="Griffiths-Jones S."/>
            <person name="Gross S."/>
            <person name="Guigo R."/>
            <person name="Gustafson E.A."/>
            <person name="Haerty W."/>
            <person name="Hahn M.W."/>
            <person name="Halligan D.L."/>
            <person name="Halpern A.L."/>
            <person name="Halter G.M."/>
            <person name="Han M.V."/>
            <person name="Heger A."/>
            <person name="Hillier L."/>
            <person name="Hinrichs A.S."/>
            <person name="Holmes I."/>
            <person name="Hoskins R.A."/>
            <person name="Hubisz M.J."/>
            <person name="Hultmark D."/>
            <person name="Huntley M.A."/>
            <person name="Jaffe D.B."/>
            <person name="Jagadeeshan S."/>
            <person name="Jeck W.R."/>
            <person name="Johnson J."/>
            <person name="Jones C.D."/>
            <person name="Jordan W.C."/>
            <person name="Karpen G.H."/>
            <person name="Kataoka E."/>
            <person name="Keightley P.D."/>
            <person name="Kheradpour P."/>
            <person name="Kirkness E.F."/>
            <person name="Koerich L.B."/>
            <person name="Kristiansen K."/>
            <person name="Kudrna D."/>
            <person name="Kulathinal R.J."/>
            <person name="Kumar S."/>
            <person name="Kwok R."/>
            <person name="Lander E."/>
            <person name="Langley C.H."/>
            <person name="Lapoint R."/>
            <person name="Lazzaro B.P."/>
            <person name="Lee S.J."/>
            <person name="Levesque L."/>
            <person name="Li R."/>
            <person name="Lin C.F."/>
            <person name="Lin M.F."/>
            <person name="Lindblad-Toh K."/>
            <person name="Llopart A."/>
            <person name="Long M."/>
            <person name="Low L."/>
            <person name="Lozovsky E."/>
            <person name="Lu J."/>
            <person name="Luo M."/>
            <person name="Machado C.A."/>
            <person name="Makalowski W."/>
            <person name="Marzo M."/>
            <person name="Matsuda M."/>
            <person name="Matzkin L."/>
            <person name="McAllister B."/>
            <person name="McBride C.S."/>
            <person name="McKernan B."/>
            <person name="McKernan K."/>
            <person name="Mendez-Lago M."/>
            <person name="Minx P."/>
            <person name="Mollenhauer M.U."/>
            <person name="Montooth K."/>
            <person name="Mount S.M."/>
            <person name="Mu X."/>
            <person name="Myers E."/>
            <person name="Negre B."/>
            <person name="Newfeld S."/>
            <person name="Nielsen R."/>
            <person name="Noor M.A."/>
            <person name="O'Grady P."/>
            <person name="Pachter L."/>
            <person name="Papaceit M."/>
            <person name="Parisi M.J."/>
            <person name="Parisi M."/>
            <person name="Parts L."/>
            <person name="Pedersen J.S."/>
            <person name="Pesole G."/>
            <person name="Phillippy A.M."/>
            <person name="Ponting C.P."/>
            <person name="Pop M."/>
            <person name="Porcelli D."/>
            <person name="Powell J.R."/>
            <person name="Prohaska S."/>
            <person name="Pruitt K."/>
            <person name="Puig M."/>
            <person name="Quesneville H."/>
            <person name="Ram K.R."/>
            <person name="Rand D."/>
            <person name="Rasmussen M.D."/>
            <person name="Reed L.K."/>
            <person name="Reenan R."/>
            <person name="Reily A."/>
            <person name="Remington K.A."/>
            <person name="Rieger T.T."/>
            <person name="Ritchie M.G."/>
            <person name="Robin C."/>
            <person name="Rogers Y.H."/>
            <person name="Rohde C."/>
            <person name="Rozas J."/>
            <person name="Rubenfield M.J."/>
            <person name="Ruiz A."/>
            <person name="Russo S."/>
            <person name="Salzberg S.L."/>
            <person name="Sanchez-Gracia A."/>
            <person name="Saranga D.J."/>
            <person name="Sato H."/>
            <person name="Schaeffer S.W."/>
            <person name="Schatz M.C."/>
            <person name="Schlenke T."/>
            <person name="Schwartz R."/>
            <person name="Segarra C."/>
            <person name="Singh R.S."/>
            <person name="Sirot L."/>
            <person name="Sirota M."/>
            <person name="Sisneros N.B."/>
            <person name="Smith C.D."/>
            <person name="Smith T.F."/>
            <person name="Spieth J."/>
            <person name="Stage D.E."/>
            <person name="Stark A."/>
            <person name="Stephan W."/>
            <person name="Strausberg R.L."/>
            <person name="Strempel S."/>
            <person name="Sturgill D."/>
            <person name="Sutton G."/>
            <person name="Sutton G.G."/>
            <person name="Tao W."/>
            <person name="Teichmann S."/>
            <person name="Tobari Y.N."/>
            <person name="Tomimura Y."/>
            <person name="Tsolas J.M."/>
            <person name="Valente V.L."/>
            <person name="Venter E."/>
            <person name="Venter J.C."/>
            <person name="Vicario S."/>
            <person name="Vieira F.G."/>
            <person name="Vilella A.J."/>
            <person name="Villasante A."/>
            <person name="Walenz B."/>
            <person name="Wang J."/>
            <person name="Wasserman M."/>
            <person name="Watts T."/>
            <person name="Wilson D."/>
            <person name="Wilson R.K."/>
            <person name="Wing R.A."/>
            <person name="Wolfner M.F."/>
            <person name="Wong A."/>
            <person name="Wong G.K."/>
            <person name="Wu C.I."/>
            <person name="Wu G."/>
            <person name="Yamamoto D."/>
            <person name="Yang H.P."/>
            <person name="Yang S.P."/>
            <person name="Yorke J.A."/>
            <person name="Yoshida K."/>
            <person name="Zdobnov E."/>
            <person name="Zhang P."/>
            <person name="Zhang Y."/>
            <person name="Zimin A.V."/>
            <person name="Baldwin J."/>
            <person name="Abdouelleil A."/>
            <person name="Abdulkadir J."/>
            <person name="Abebe A."/>
            <person name="Abera B."/>
            <person name="Abreu J."/>
            <person name="Acer S.C."/>
            <person name="Aftuck L."/>
            <person name="Alexander A."/>
            <person name="An P."/>
            <person name="Anderson E."/>
            <person name="Anderson S."/>
            <person name="Arachi H."/>
            <person name="Azer M."/>
            <person name="Bachantsang P."/>
            <person name="Barry A."/>
            <person name="Bayul T."/>
            <person name="Berlin A."/>
            <person name="Bessette D."/>
            <person name="Bloom T."/>
            <person name="Blye J."/>
            <person name="Boguslavskiy L."/>
            <person name="Bonnet C."/>
            <person name="Boukhgalter B."/>
            <person name="Bourzgui I."/>
            <person name="Brown A."/>
            <person name="Cahill P."/>
            <person name="Channer S."/>
            <person name="Cheshatsang Y."/>
            <person name="Chuda L."/>
            <person name="Citroen M."/>
            <person name="Collymore A."/>
            <person name="Cooke P."/>
            <person name="Costello M."/>
            <person name="D'Aco K."/>
            <person name="Daza R."/>
            <person name="De Haan G."/>
            <person name="DeGray S."/>
            <person name="DeMaso C."/>
            <person name="Dhargay N."/>
            <person name="Dooley K."/>
            <person name="Dooley E."/>
            <person name="Doricent M."/>
            <person name="Dorje P."/>
            <person name="Dorjee K."/>
            <person name="Dupes A."/>
            <person name="Elong R."/>
            <person name="Falk J."/>
            <person name="Farina A."/>
            <person name="Faro S."/>
            <person name="Ferguson D."/>
            <person name="Fisher S."/>
            <person name="Foley C.D."/>
            <person name="Franke A."/>
            <person name="Friedrich D."/>
            <person name="Gadbois L."/>
            <person name="Gearin G."/>
            <person name="Gearin C.R."/>
            <person name="Giannoukos G."/>
            <person name="Goode T."/>
            <person name="Graham J."/>
            <person name="Grandbois E."/>
            <person name="Grewal S."/>
            <person name="Gyaltsen K."/>
            <person name="Hafez N."/>
            <person name="Hagos B."/>
            <person name="Hall J."/>
            <person name="Henson C."/>
            <person name="Hollinger A."/>
            <person name="Honan T."/>
            <person name="Huard M.D."/>
            <person name="Hughes L."/>
            <person name="Hurhula B."/>
            <person name="Husby M.E."/>
            <person name="Kamat A."/>
            <person name="Kanga B."/>
            <person name="Kashin S."/>
            <person name="Khazanovich D."/>
            <person name="Kisner P."/>
            <person name="Lance K."/>
            <person name="Lara M."/>
            <person name="Lee W."/>
            <person name="Lennon N."/>
            <person name="Letendre F."/>
            <person name="LeVine R."/>
            <person name="Lipovsky A."/>
            <person name="Liu X."/>
            <person name="Liu J."/>
            <person name="Liu S."/>
            <person name="Lokyitsang T."/>
            <person name="Lokyitsang Y."/>
            <person name="Lubonja R."/>
            <person name="Lui A."/>
            <person name="MacDonald P."/>
            <person name="Magnisalis V."/>
            <person name="Maru K."/>
            <person name="Matthews C."/>
            <person name="McCusker W."/>
            <person name="McDonough S."/>
            <person name="Mehta T."/>
            <person name="Meldrim J."/>
            <person name="Meneus L."/>
            <person name="Mihai O."/>
            <person name="Mihalev A."/>
            <person name="Mihova T."/>
            <person name="Mittelman R."/>
            <person name="Mlenga V."/>
            <person name="Montmayeur A."/>
            <person name="Mulrain L."/>
            <person name="Navidi A."/>
            <person name="Naylor J."/>
            <person name="Negash T."/>
            <person name="Nguyen T."/>
            <person name="Nguyen N."/>
            <person name="Nicol R."/>
            <person name="Norbu C."/>
            <person name="Norbu N."/>
            <person name="Novod N."/>
            <person name="O'Neill B."/>
            <person name="Osman S."/>
            <person name="Markiewicz E."/>
            <person name="Oyono O.L."/>
            <person name="Patti C."/>
            <person name="Phunkhang P."/>
            <person name="Pierre F."/>
            <person name="Priest M."/>
            <person name="Raghuraman S."/>
            <person name="Rege F."/>
            <person name="Reyes R."/>
            <person name="Rise C."/>
            <person name="Rogov P."/>
            <person name="Ross K."/>
            <person name="Ryan E."/>
            <person name="Settipalli S."/>
            <person name="Shea T."/>
            <person name="Sherpa N."/>
            <person name="Shi L."/>
            <person name="Shih D."/>
            <person name="Sparrow T."/>
            <person name="Spaulding J."/>
            <person name="Stalker J."/>
            <person name="Stange-Thomann N."/>
            <person name="Stavropoulos S."/>
            <person name="Stone C."/>
            <person name="Strader C."/>
            <person name="Tesfaye S."/>
            <person name="Thomson T."/>
            <person name="Thoulutsang Y."/>
            <person name="Thoulutsang D."/>
            <person name="Topham K."/>
            <person name="Topping I."/>
            <person name="Tsamla T."/>
            <person name="Vassiliev H."/>
            <person name="Vo A."/>
            <person name="Wangchuk T."/>
            <person name="Wangdi T."/>
            <person name="Weiand M."/>
            <person name="Wilkinson J."/>
            <person name="Wilson A."/>
            <person name="Yadav S."/>
            <person name="Young G."/>
            <person name="Yu Q."/>
            <person name="Zembek L."/>
            <person name="Zhong D."/>
            <person name="Zimmer A."/>
            <person name="Zwirko Z."/>
            <person name="Jaffe D.B."/>
            <person name="Alvarez P."/>
            <person name="Brockman W."/>
            <person name="Butler J."/>
            <person name="Chin C."/>
            <person name="Gnerre S."/>
            <person name="Grabherr M."/>
            <person name="Kleber M."/>
            <person name="Mauceli E."/>
            <person name="MacCallum I."/>
        </authorList>
    </citation>
    <scope>NUCLEOTIDE SEQUENCE [LARGE SCALE GENOMIC DNA]</scope>
    <source>
        <strain evidence="11">Tucson 15010-1051.87</strain>
    </source>
</reference>
<proteinExistence type="inferred from homology"/>
<dbReference type="InterPro" id="IPR001604">
    <property type="entry name" value="Endo_G_ENPP1-like_dom"/>
</dbReference>
<sequence>MNKTLCFFLLLLFARAGADCHLGAEEISQTNRLFAFRGDDQLYPLRLDVVRTHQTLEMFCTNRDVVHTTCQQNGRLKPPLPLSDCSNPPKSTVEVVSDESCPHTMYRVGYKLNDQQFLELYRSCYDAGNQTAHFVKHLVYPSTLNITRPEQAFTTDGVISSAGSASFQAKHIYSRFHELLGSHQTFVGSRRELVFDRGHLAPSADFGFEQYMRQTFKYINVVAQFRLINRSNWKTIENWIRKQLNIGFYPALQVCTGGLDVLQLPDSRGDLKAIYLGAKRSNPIPKWLFKIVSDGAGTHLAFLTYNNIHDIETLSPNCRQVSCPFSLQLIPNREAGLSFCCDPIDFIRRNVPHLAKVC</sequence>
<feature type="signal peptide" evidence="8">
    <location>
        <begin position="1"/>
        <end position="18"/>
    </location>
</feature>
<dbReference type="GO" id="GO:0006309">
    <property type="term" value="P:apoptotic DNA fragmentation"/>
    <property type="evidence" value="ECO:0007669"/>
    <property type="project" value="TreeGrafter"/>
</dbReference>
<dbReference type="GO" id="GO:0046872">
    <property type="term" value="F:metal ion binding"/>
    <property type="evidence" value="ECO:0007669"/>
    <property type="project" value="UniProtKB-KW"/>
</dbReference>
<feature type="binding site" evidence="6">
    <location>
        <position position="229"/>
    </location>
    <ligand>
        <name>Mg(2+)</name>
        <dbReference type="ChEBI" id="CHEBI:18420"/>
        <note>catalytic</note>
    </ligand>
</feature>
<keyword evidence="3 6" id="KW-0479">Metal-binding</keyword>
<dbReference type="KEGG" id="dvi:6630150"/>
<evidence type="ECO:0000256" key="3">
    <source>
        <dbReference type="ARBA" id="ARBA00022723"/>
    </source>
</evidence>
<dbReference type="HOGENOM" id="CLU_530275_0_0_1"/>
<evidence type="ECO:0000256" key="7">
    <source>
        <dbReference type="RuleBase" id="RU366055"/>
    </source>
</evidence>
<comment type="similarity">
    <text evidence="1 7">Belongs to the DNA/RNA non-specific endonuclease family.</text>
</comment>
<protein>
    <recommendedName>
        <fullName evidence="7">Endonuclease</fullName>
        <ecNumber evidence="7">3.1.30.-</ecNumber>
    </recommendedName>
</protein>
<dbReference type="PANTHER" id="PTHR13966:SF17">
    <property type="entry name" value="ENDONUCLEASE-RELATED"/>
    <property type="match status" value="1"/>
</dbReference>